<keyword evidence="3" id="KW-0805">Transcription regulation</keyword>
<dbReference type="PROSITE" id="PS50217">
    <property type="entry name" value="BZIP"/>
    <property type="match status" value="1"/>
</dbReference>
<dbReference type="Pfam" id="PF07716">
    <property type="entry name" value="bZIP_2"/>
    <property type="match status" value="1"/>
</dbReference>
<dbReference type="GO" id="GO:0000977">
    <property type="term" value="F:RNA polymerase II transcription regulatory region sequence-specific DNA binding"/>
    <property type="evidence" value="ECO:0007669"/>
    <property type="project" value="TreeGrafter"/>
</dbReference>
<evidence type="ECO:0000256" key="2">
    <source>
        <dbReference type="ARBA" id="ARBA00007163"/>
    </source>
</evidence>
<accession>A0AA36M9V8</accession>
<keyword evidence="5" id="KW-0804">Transcription</keyword>
<dbReference type="AlphaFoldDB" id="A0AA36M9V8"/>
<comment type="subcellular location">
    <subcellularLocation>
        <location evidence="1">Nucleus</location>
    </subcellularLocation>
</comment>
<comment type="caution">
    <text evidence="9">The sequence shown here is derived from an EMBL/GenBank/DDBJ whole genome shotgun (WGS) entry which is preliminary data.</text>
</comment>
<evidence type="ECO:0000256" key="7">
    <source>
        <dbReference type="SAM" id="Coils"/>
    </source>
</evidence>
<dbReference type="InterPro" id="IPR046347">
    <property type="entry name" value="bZIP_sf"/>
</dbReference>
<evidence type="ECO:0000313" key="9">
    <source>
        <dbReference type="EMBL" id="CAJ0601957.1"/>
    </source>
</evidence>
<proteinExistence type="inferred from homology"/>
<keyword evidence="7" id="KW-0175">Coiled coil</keyword>
<gene>
    <name evidence="9" type="ORF">CYNAS_LOCUS13940</name>
</gene>
<comment type="similarity">
    <text evidence="2">Belongs to the bZIP family.</text>
</comment>
<evidence type="ECO:0000313" key="10">
    <source>
        <dbReference type="Proteomes" id="UP001176961"/>
    </source>
</evidence>
<dbReference type="SMART" id="SM00338">
    <property type="entry name" value="BRLZ"/>
    <property type="match status" value="1"/>
</dbReference>
<evidence type="ECO:0000256" key="6">
    <source>
        <dbReference type="ARBA" id="ARBA00023242"/>
    </source>
</evidence>
<evidence type="ECO:0000256" key="3">
    <source>
        <dbReference type="ARBA" id="ARBA00023015"/>
    </source>
</evidence>
<dbReference type="InterPro" id="IPR004827">
    <property type="entry name" value="bZIP"/>
</dbReference>
<keyword evidence="4" id="KW-0238">DNA-binding</keyword>
<dbReference type="EMBL" id="CATQJL010000305">
    <property type="protein sequence ID" value="CAJ0601957.1"/>
    <property type="molecule type" value="Genomic_DNA"/>
</dbReference>
<dbReference type="Gene3D" id="1.20.5.170">
    <property type="match status" value="1"/>
</dbReference>
<evidence type="ECO:0000256" key="5">
    <source>
        <dbReference type="ARBA" id="ARBA00023163"/>
    </source>
</evidence>
<reference evidence="9" key="1">
    <citation type="submission" date="2023-07" db="EMBL/GenBank/DDBJ databases">
        <authorList>
            <consortium name="CYATHOMIX"/>
        </authorList>
    </citation>
    <scope>NUCLEOTIDE SEQUENCE</scope>
    <source>
        <strain evidence="9">N/A</strain>
    </source>
</reference>
<dbReference type="PROSITE" id="PS00036">
    <property type="entry name" value="BZIP_BASIC"/>
    <property type="match status" value="1"/>
</dbReference>
<protein>
    <recommendedName>
        <fullName evidence="8">BZIP domain-containing protein</fullName>
    </recommendedName>
</protein>
<sequence length="163" mass="19230">MKTAIIRPTIKRHRDLFSDHYDLPLKRSCRDEGIIDGHVFNESPRHSPTFCKLLTVRNLDGVEKSLDLDDFVDMVMQVTKNLDEADLAQQLLHISKRRQQNKMAAARYRDKQKERKHILLKEQAELEEKNAKLKKIVSELEREVTEYKEKLVQIMSDLSFTRI</sequence>
<feature type="domain" description="BZIP" evidence="8">
    <location>
        <begin position="96"/>
        <end position="154"/>
    </location>
</feature>
<dbReference type="GO" id="GO:0005634">
    <property type="term" value="C:nucleus"/>
    <property type="evidence" value="ECO:0007669"/>
    <property type="project" value="UniProtKB-SubCell"/>
</dbReference>
<dbReference type="Proteomes" id="UP001176961">
    <property type="component" value="Unassembled WGS sequence"/>
</dbReference>
<keyword evidence="10" id="KW-1185">Reference proteome</keyword>
<keyword evidence="6" id="KW-0539">Nucleus</keyword>
<evidence type="ECO:0000256" key="1">
    <source>
        <dbReference type="ARBA" id="ARBA00004123"/>
    </source>
</evidence>
<dbReference type="PANTHER" id="PTHR13044">
    <property type="entry name" value="ACTIVATING TRANSCRIPTION FACTOR ATF 4/5"/>
    <property type="match status" value="1"/>
</dbReference>
<feature type="coiled-coil region" evidence="7">
    <location>
        <begin position="109"/>
        <end position="157"/>
    </location>
</feature>
<name>A0AA36M9V8_CYLNA</name>
<dbReference type="GO" id="GO:0001228">
    <property type="term" value="F:DNA-binding transcription activator activity, RNA polymerase II-specific"/>
    <property type="evidence" value="ECO:0007669"/>
    <property type="project" value="TreeGrafter"/>
</dbReference>
<evidence type="ECO:0000259" key="8">
    <source>
        <dbReference type="PROSITE" id="PS50217"/>
    </source>
</evidence>
<organism evidence="9 10">
    <name type="scientific">Cylicocyclus nassatus</name>
    <name type="common">Nematode worm</name>
    <dbReference type="NCBI Taxonomy" id="53992"/>
    <lineage>
        <taxon>Eukaryota</taxon>
        <taxon>Metazoa</taxon>
        <taxon>Ecdysozoa</taxon>
        <taxon>Nematoda</taxon>
        <taxon>Chromadorea</taxon>
        <taxon>Rhabditida</taxon>
        <taxon>Rhabditina</taxon>
        <taxon>Rhabditomorpha</taxon>
        <taxon>Strongyloidea</taxon>
        <taxon>Strongylidae</taxon>
        <taxon>Cylicocyclus</taxon>
    </lineage>
</organism>
<evidence type="ECO:0000256" key="4">
    <source>
        <dbReference type="ARBA" id="ARBA00023125"/>
    </source>
</evidence>
<dbReference type="SUPFAM" id="SSF57959">
    <property type="entry name" value="Leucine zipper domain"/>
    <property type="match status" value="1"/>
</dbReference>
<dbReference type="CDD" id="cd14692">
    <property type="entry name" value="bZIP_ATF4"/>
    <property type="match status" value="1"/>
</dbReference>
<dbReference type="PANTHER" id="PTHR13044:SF14">
    <property type="entry name" value="CRYPTOCEPHAL, ISOFORM A"/>
    <property type="match status" value="1"/>
</dbReference>